<evidence type="ECO:0000313" key="2">
    <source>
        <dbReference type="EMBL" id="SLM64507.1"/>
    </source>
</evidence>
<dbReference type="AlphaFoldDB" id="A0A375AES9"/>
<sequence>MTNLNQKQQAAARKRRQPVNSSITKEQWAKIKTELQSYFCHIEFKYSDTVISVLRVRDGESRTVLSVYFDGEQRFSWGDEKTEAYNPITRLFWCEKKRRLFSVRRVAQLERAIGERRAKECIPGLHDSVSYWLPFFSSSTSLIRQFKKAEGLTWVNNAGGVDDAS</sequence>
<evidence type="ECO:0000313" key="3">
    <source>
        <dbReference type="Proteomes" id="UP000294820"/>
    </source>
</evidence>
<protein>
    <submittedName>
        <fullName evidence="2">Putative orphan protein</fullName>
    </submittedName>
</protein>
<dbReference type="Proteomes" id="UP000294820">
    <property type="component" value="Chromosome 1"/>
</dbReference>
<proteinExistence type="predicted"/>
<feature type="region of interest" description="Disordered" evidence="1">
    <location>
        <begin position="1"/>
        <end position="21"/>
    </location>
</feature>
<gene>
    <name evidence="2" type="ORF">DAQ1742_03713</name>
</gene>
<reference evidence="2 3" key="1">
    <citation type="submission" date="2016-09" db="EMBL/GenBank/DDBJ databases">
        <authorList>
            <person name="Reverchon S."/>
            <person name="Nasser W."/>
            <person name="Leonard S."/>
            <person name="Brochier C."/>
            <person name="Duprey A."/>
        </authorList>
    </citation>
    <scope>NUCLEOTIDE SEQUENCE [LARGE SCALE GENOMIC DNA]</scope>
    <source>
        <strain evidence="2 3">174/2</strain>
    </source>
</reference>
<feature type="compositionally biased region" description="Low complexity" evidence="1">
    <location>
        <begin position="1"/>
        <end position="11"/>
    </location>
</feature>
<name>A0A375AES9_9GAMM</name>
<dbReference type="KEGG" id="daq:DAQ1742_03713"/>
<evidence type="ECO:0000256" key="1">
    <source>
        <dbReference type="SAM" id="MobiDB-lite"/>
    </source>
</evidence>
<accession>A0A375AES9</accession>
<organism evidence="2 3">
    <name type="scientific">Dickeya aquatica</name>
    <dbReference type="NCBI Taxonomy" id="1401087"/>
    <lineage>
        <taxon>Bacteria</taxon>
        <taxon>Pseudomonadati</taxon>
        <taxon>Pseudomonadota</taxon>
        <taxon>Gammaproteobacteria</taxon>
        <taxon>Enterobacterales</taxon>
        <taxon>Pectobacteriaceae</taxon>
        <taxon>Dickeya</taxon>
    </lineage>
</organism>
<dbReference type="EMBL" id="LT615367">
    <property type="protein sequence ID" value="SLM64507.1"/>
    <property type="molecule type" value="Genomic_DNA"/>
</dbReference>
<dbReference type="RefSeq" id="WP_067486499.1">
    <property type="nucleotide sequence ID" value="NZ_LT615367.1"/>
</dbReference>
<keyword evidence="3" id="KW-1185">Reference proteome</keyword>